<dbReference type="Pfam" id="PF02796">
    <property type="entry name" value="HTH_7"/>
    <property type="match status" value="1"/>
</dbReference>
<dbReference type="GO" id="GO:0015074">
    <property type="term" value="P:DNA integration"/>
    <property type="evidence" value="ECO:0007669"/>
    <property type="project" value="InterPro"/>
</dbReference>
<evidence type="ECO:0000313" key="9">
    <source>
        <dbReference type="EMBL" id="ARE84285.1"/>
    </source>
</evidence>
<protein>
    <submittedName>
        <fullName evidence="9">Integrase core domain protein</fullName>
    </submittedName>
</protein>
<dbReference type="KEGG" id="rmm:ROSMUCSMR3_01647"/>
<reference evidence="9 11" key="1">
    <citation type="submission" date="2017-03" db="EMBL/GenBank/DDBJ databases">
        <title>Genome Sequence of Roseovarius mucosus strain SMR3 Isolated from a culture of the Diatom Skeletonema marinoi.</title>
        <authorList>
            <person name="Topel M."/>
            <person name="Pinder M."/>
            <person name="Johansson O.N."/>
            <person name="Kourtchenko O."/>
            <person name="Godhe A."/>
            <person name="Clarke A.K."/>
        </authorList>
    </citation>
    <scope>NUCLEOTIDE SEQUENCE [LARGE SCALE GENOMIC DNA]</scope>
    <source>
        <strain evidence="9 11">SMR3</strain>
    </source>
</reference>
<dbReference type="NCBIfam" id="NF033546">
    <property type="entry name" value="transpos_IS21"/>
    <property type="match status" value="1"/>
</dbReference>
<evidence type="ECO:0000256" key="2">
    <source>
        <dbReference type="ARBA" id="ARBA00022578"/>
    </source>
</evidence>
<dbReference type="KEGG" id="rmm:ROSMUCSMR3_02897"/>
<feature type="region of interest" description="Disordered" evidence="5">
    <location>
        <begin position="468"/>
        <end position="512"/>
    </location>
</feature>
<keyword evidence="4" id="KW-0233">DNA recombination</keyword>
<dbReference type="PROSITE" id="PS50531">
    <property type="entry name" value="HTH_IS21"/>
    <property type="match status" value="1"/>
</dbReference>
<organism evidence="9 11">
    <name type="scientific">Roseovarius mucosus</name>
    <dbReference type="NCBI Taxonomy" id="215743"/>
    <lineage>
        <taxon>Bacteria</taxon>
        <taxon>Pseudomonadati</taxon>
        <taxon>Pseudomonadota</taxon>
        <taxon>Alphaproteobacteria</taxon>
        <taxon>Rhodobacterales</taxon>
        <taxon>Roseobacteraceae</taxon>
        <taxon>Roseovarius</taxon>
    </lineage>
</organism>
<evidence type="ECO:0000256" key="3">
    <source>
        <dbReference type="ARBA" id="ARBA00023125"/>
    </source>
</evidence>
<dbReference type="GO" id="GO:0003677">
    <property type="term" value="F:DNA binding"/>
    <property type="evidence" value="ECO:0007669"/>
    <property type="project" value="UniProtKB-KW"/>
</dbReference>
<evidence type="ECO:0000313" key="10">
    <source>
        <dbReference type="EMBL" id="ARE84364.1"/>
    </source>
</evidence>
<dbReference type="OrthoDB" id="2065409at2"/>
<dbReference type="PROSITE" id="PS50994">
    <property type="entry name" value="INTEGRASE"/>
    <property type="match status" value="1"/>
</dbReference>
<evidence type="ECO:0000256" key="1">
    <source>
        <dbReference type="ARBA" id="ARBA00009277"/>
    </source>
</evidence>
<keyword evidence="11" id="KW-1185">Reference proteome</keyword>
<evidence type="ECO:0000259" key="7">
    <source>
        <dbReference type="PROSITE" id="PS50994"/>
    </source>
</evidence>
<evidence type="ECO:0000256" key="5">
    <source>
        <dbReference type="SAM" id="MobiDB-lite"/>
    </source>
</evidence>
<dbReference type="AlphaFoldDB" id="A0A1V0RRL7"/>
<feature type="domain" description="HTH IS21-type" evidence="6">
    <location>
        <begin position="3"/>
        <end position="65"/>
    </location>
</feature>
<dbReference type="InterPro" id="IPR017894">
    <property type="entry name" value="HTH_IS21_transposase_type"/>
</dbReference>
<sequence length="512" mass="58757">MGFLKVIRTWALRDKMPIREIARRTGISRNTIKKYLREGIVEPAFQTPDRPSKLDPYAKQLTAWLTTDQRKSRKERRTAKLMHADLVKLGYDGSYERVAAFVRQWKGERQRAHHTTDRGTFVPLVFAPGEAFQFDWSEDWAYVGAERIKLQVAHIKLSHSRAFLVRAYLLQTHEMLFDAHWHAFRVFEGVPGRGIYDNMKTAVDKVGLGKKRDVNARFTAMTSHYVFDPEFCNPAAGWEKGQVEKNVRDARHRMWQLMPTFPDLGALNDWLEERCKLLWAETAHGRLPGSIADVWEAEKPALMPLPTMFDGFVEERKRVSPTCLITFDRTRYSVPASFANRPVSLRIYPERLIVVAEGHVICTHERIIDRSHRQPGRVIYDWRHYLAVVQRKPGALRNGAPFAEMPEAFRKLQGQMLRRPGGDREMVDILSLVLHHDEQSVLRAVEMALEAGVPTKTHVLNLLHRLVDGKPTDQPDITPPSALSLSKEPEANVARYDGLRQAQNKGGTRHAS</sequence>
<dbReference type="Pfam" id="PF22483">
    <property type="entry name" value="Mu-transpos_C_2"/>
    <property type="match status" value="1"/>
</dbReference>
<dbReference type="GO" id="GO:0032196">
    <property type="term" value="P:transposition"/>
    <property type="evidence" value="ECO:0007669"/>
    <property type="project" value="UniProtKB-KW"/>
</dbReference>
<comment type="similarity">
    <text evidence="1">Belongs to the transposase IS21/IS408/IS1162 family.</text>
</comment>
<gene>
    <name evidence="8" type="ORF">ROSMUCSMR3_01647</name>
    <name evidence="9" type="ORF">ROSMUCSMR3_02818</name>
    <name evidence="10" type="ORF">ROSMUCSMR3_02897</name>
</gene>
<dbReference type="InterPro" id="IPR001584">
    <property type="entry name" value="Integrase_cat-core"/>
</dbReference>
<proteinExistence type="inferred from homology"/>
<dbReference type="Proteomes" id="UP000192273">
    <property type="component" value="Chromosome"/>
</dbReference>
<dbReference type="GO" id="GO:0000150">
    <property type="term" value="F:DNA strand exchange activity"/>
    <property type="evidence" value="ECO:0007669"/>
    <property type="project" value="InterPro"/>
</dbReference>
<dbReference type="InterPro" id="IPR009057">
    <property type="entry name" value="Homeodomain-like_sf"/>
</dbReference>
<accession>A0A1V0RRL7</accession>
<evidence type="ECO:0000259" key="6">
    <source>
        <dbReference type="PROSITE" id="PS50531"/>
    </source>
</evidence>
<keyword evidence="3" id="KW-0238">DNA-binding</keyword>
<dbReference type="EMBL" id="CP020474">
    <property type="protein sequence ID" value="ARE83131.1"/>
    <property type="molecule type" value="Genomic_DNA"/>
</dbReference>
<evidence type="ECO:0000313" key="11">
    <source>
        <dbReference type="Proteomes" id="UP000192273"/>
    </source>
</evidence>
<evidence type="ECO:0000256" key="4">
    <source>
        <dbReference type="ARBA" id="ARBA00023172"/>
    </source>
</evidence>
<evidence type="ECO:0000313" key="8">
    <source>
        <dbReference type="EMBL" id="ARE83131.1"/>
    </source>
</evidence>
<dbReference type="PANTHER" id="PTHR35004">
    <property type="entry name" value="TRANSPOSASE RV3428C-RELATED"/>
    <property type="match status" value="1"/>
</dbReference>
<dbReference type="KEGG" id="rmm:ROSMUCSMR3_02818"/>
<dbReference type="SUPFAM" id="SSF46689">
    <property type="entry name" value="Homeodomain-like"/>
    <property type="match status" value="1"/>
</dbReference>
<dbReference type="InterPro" id="IPR006120">
    <property type="entry name" value="Resolvase_HTH_dom"/>
</dbReference>
<name>A0A1V0RRL7_9RHOB</name>
<dbReference type="PANTHER" id="PTHR35004:SF7">
    <property type="entry name" value="INTEGRASE PROTEIN"/>
    <property type="match status" value="1"/>
</dbReference>
<dbReference type="RefSeq" id="WP_081508579.1">
    <property type="nucleotide sequence ID" value="NZ_CP020474.1"/>
</dbReference>
<dbReference type="InterPro" id="IPR054353">
    <property type="entry name" value="IstA-like_C"/>
</dbReference>
<dbReference type="EMBL" id="CP020474">
    <property type="protein sequence ID" value="ARE84364.1"/>
    <property type="molecule type" value="Genomic_DNA"/>
</dbReference>
<feature type="domain" description="Integrase catalytic" evidence="7">
    <location>
        <begin position="124"/>
        <end position="299"/>
    </location>
</feature>
<dbReference type="EMBL" id="CP020474">
    <property type="protein sequence ID" value="ARE84285.1"/>
    <property type="molecule type" value="Genomic_DNA"/>
</dbReference>
<keyword evidence="2" id="KW-0815">Transposition</keyword>